<organism evidence="1 2">
    <name type="scientific">Trifolium medium</name>
    <dbReference type="NCBI Taxonomy" id="97028"/>
    <lineage>
        <taxon>Eukaryota</taxon>
        <taxon>Viridiplantae</taxon>
        <taxon>Streptophyta</taxon>
        <taxon>Embryophyta</taxon>
        <taxon>Tracheophyta</taxon>
        <taxon>Spermatophyta</taxon>
        <taxon>Magnoliopsida</taxon>
        <taxon>eudicotyledons</taxon>
        <taxon>Gunneridae</taxon>
        <taxon>Pentapetalae</taxon>
        <taxon>rosids</taxon>
        <taxon>fabids</taxon>
        <taxon>Fabales</taxon>
        <taxon>Fabaceae</taxon>
        <taxon>Papilionoideae</taxon>
        <taxon>50 kb inversion clade</taxon>
        <taxon>NPAAA clade</taxon>
        <taxon>Hologalegina</taxon>
        <taxon>IRL clade</taxon>
        <taxon>Trifolieae</taxon>
        <taxon>Trifolium</taxon>
    </lineage>
</organism>
<sequence length="58" mass="6766">QFKNLGHEHRSTEPRIYTSSVDDFFLLRDDILGTFSLALLQFVLQHTGPVFQTLDRDE</sequence>
<dbReference type="EMBL" id="LXQA011286824">
    <property type="protein sequence ID" value="MCI91955.1"/>
    <property type="molecule type" value="Genomic_DNA"/>
</dbReference>
<dbReference type="AlphaFoldDB" id="A0A392VZ92"/>
<proteinExistence type="predicted"/>
<reference evidence="1 2" key="1">
    <citation type="journal article" date="2018" name="Front. Plant Sci.">
        <title>Red Clover (Trifolium pratense) and Zigzag Clover (T. medium) - A Picture of Genomic Similarities and Differences.</title>
        <authorList>
            <person name="Dluhosova J."/>
            <person name="Istvanek J."/>
            <person name="Nedelnik J."/>
            <person name="Repkova J."/>
        </authorList>
    </citation>
    <scope>NUCLEOTIDE SEQUENCE [LARGE SCALE GENOMIC DNA]</scope>
    <source>
        <strain evidence="2">cv. 10/8</strain>
        <tissue evidence="1">Leaf</tissue>
    </source>
</reference>
<comment type="caution">
    <text evidence="1">The sequence shown here is derived from an EMBL/GenBank/DDBJ whole genome shotgun (WGS) entry which is preliminary data.</text>
</comment>
<feature type="non-terminal residue" evidence="1">
    <location>
        <position position="1"/>
    </location>
</feature>
<accession>A0A392VZ92</accession>
<dbReference type="Proteomes" id="UP000265520">
    <property type="component" value="Unassembled WGS sequence"/>
</dbReference>
<name>A0A392VZ92_9FABA</name>
<protein>
    <submittedName>
        <fullName evidence="1">Uncharacterized protein</fullName>
    </submittedName>
</protein>
<evidence type="ECO:0000313" key="1">
    <source>
        <dbReference type="EMBL" id="MCI91955.1"/>
    </source>
</evidence>
<evidence type="ECO:0000313" key="2">
    <source>
        <dbReference type="Proteomes" id="UP000265520"/>
    </source>
</evidence>
<keyword evidence="2" id="KW-1185">Reference proteome</keyword>